<evidence type="ECO:0000256" key="10">
    <source>
        <dbReference type="PROSITE-ProRule" id="PRU01360"/>
    </source>
</evidence>
<evidence type="ECO:0000259" key="13">
    <source>
        <dbReference type="Pfam" id="PF07715"/>
    </source>
</evidence>
<evidence type="ECO:0000256" key="7">
    <source>
        <dbReference type="ARBA" id="ARBA00023136"/>
    </source>
</evidence>
<evidence type="ECO:0000256" key="5">
    <source>
        <dbReference type="ARBA" id="ARBA00022729"/>
    </source>
</evidence>
<dbReference type="InterPro" id="IPR039426">
    <property type="entry name" value="TonB-dep_rcpt-like"/>
</dbReference>
<comment type="similarity">
    <text evidence="10 11">Belongs to the TonB-dependent receptor family.</text>
</comment>
<dbReference type="InterPro" id="IPR036942">
    <property type="entry name" value="Beta-barrel_TonB_sf"/>
</dbReference>
<evidence type="ECO:0000256" key="4">
    <source>
        <dbReference type="ARBA" id="ARBA00022692"/>
    </source>
</evidence>
<dbReference type="Pfam" id="PF07715">
    <property type="entry name" value="Plug"/>
    <property type="match status" value="1"/>
</dbReference>
<organism evidence="14 15">
    <name type="scientific">Kordia aestuariivivens</name>
    <dbReference type="NCBI Taxonomy" id="2759037"/>
    <lineage>
        <taxon>Bacteria</taxon>
        <taxon>Pseudomonadati</taxon>
        <taxon>Bacteroidota</taxon>
        <taxon>Flavobacteriia</taxon>
        <taxon>Flavobacteriales</taxon>
        <taxon>Flavobacteriaceae</taxon>
        <taxon>Kordia</taxon>
    </lineage>
</organism>
<keyword evidence="15" id="KW-1185">Reference proteome</keyword>
<evidence type="ECO:0000313" key="14">
    <source>
        <dbReference type="EMBL" id="MBC8755196.1"/>
    </source>
</evidence>
<proteinExistence type="inferred from homology"/>
<evidence type="ECO:0000256" key="11">
    <source>
        <dbReference type="RuleBase" id="RU003357"/>
    </source>
</evidence>
<keyword evidence="3 10" id="KW-1134">Transmembrane beta strand</keyword>
<dbReference type="EMBL" id="JACGWS010000006">
    <property type="protein sequence ID" value="MBC8755196.1"/>
    <property type="molecule type" value="Genomic_DNA"/>
</dbReference>
<dbReference type="Pfam" id="PF00593">
    <property type="entry name" value="TonB_dep_Rec_b-barrel"/>
    <property type="match status" value="1"/>
</dbReference>
<sequence>MKYSNKIKGIALIISFIFSTALFGQEIQVKDIVNDRNISNVGVYNADQSKGGITNAYGKIDISMFSDDEKITFQHISYLPSTKTKAEILQNKNIVYLIRSSDELSEIVISASKWQQNKKEVPKKIVSISSQDIAYSSPQTAADLLEKSGKIFVQKSQLGGGSPMIRGFSTNRLLLSVDGVRMNNAIFRGGNIQNVISIDPFNVNNTEVILGPGSVIYGSDAVGGVMNFYTKTPKLSWNEETIFSGSAGLRYASVNTEKTGHIDFNIGIKKWAFLTSISHSDFDDLRMGKNGDDAYLRPEYVTTINGEDAVVANGNPLIQKFTGYSQLNVAQRIKLVPDDIWEFDLGLHYSTTSNFPRYDRLLQYRDGSLRYGDWHYGPQKWFMGNFQTQKKGNNTYYDNVKFTNAYQRFEESRNSRLFQDVILNVTEEKVDAISSNLDFEKTFNPKTKVFYGLEYVYNKVHSNAFDRNIDTGEVTAAPSRYPDGATWQSMAAYASLEYKLNPKFTIQSGLRYNHILIDTDFDTTFFPFPFTEATTNTGAFTGSVGFSWLPKNWQITANIGTAFRAPNIDDIGKVFDSEPGSVVVPNPNLTPEHAYSAEFGIQKRIGSSFDLNFTAFYTILDDALIRKDFSLNGETEILYNGELSNVQAIQNASKVFTYGFEFGFVAKFNKQTKITADLTIPRGEEEQADGTKVPLRHISPIFGNVHFIYKNERLKFDIFTNYNGSITYENLAPSERSKAYLYATDDNGNPYAPSWFTLNAKSSFEITDKINLTASLENITDQRYRTYSSGITAPGRNLILGLNYDF</sequence>
<keyword evidence="4 10" id="KW-0812">Transmembrane</keyword>
<comment type="caution">
    <text evidence="14">The sequence shown here is derived from an EMBL/GenBank/DDBJ whole genome shotgun (WGS) entry which is preliminary data.</text>
</comment>
<accession>A0ABR7Q9Z7</accession>
<name>A0ABR7Q9Z7_9FLAO</name>
<feature type="domain" description="TonB-dependent receptor plug" evidence="13">
    <location>
        <begin position="118"/>
        <end position="225"/>
    </location>
</feature>
<dbReference type="Proteomes" id="UP000619238">
    <property type="component" value="Unassembled WGS sequence"/>
</dbReference>
<keyword evidence="6 11" id="KW-0798">TonB box</keyword>
<dbReference type="Gene3D" id="2.170.130.10">
    <property type="entry name" value="TonB-dependent receptor, plug domain"/>
    <property type="match status" value="1"/>
</dbReference>
<protein>
    <submittedName>
        <fullName evidence="14">TonB-dependent receptor</fullName>
    </submittedName>
</protein>
<evidence type="ECO:0000313" key="15">
    <source>
        <dbReference type="Proteomes" id="UP000619238"/>
    </source>
</evidence>
<evidence type="ECO:0000259" key="12">
    <source>
        <dbReference type="Pfam" id="PF00593"/>
    </source>
</evidence>
<dbReference type="CDD" id="cd01347">
    <property type="entry name" value="ligand_gated_channel"/>
    <property type="match status" value="1"/>
</dbReference>
<dbReference type="InterPro" id="IPR010917">
    <property type="entry name" value="TonB_rcpt_CS"/>
</dbReference>
<keyword evidence="9 10" id="KW-0998">Cell outer membrane</keyword>
<dbReference type="InterPro" id="IPR037066">
    <property type="entry name" value="Plug_dom_sf"/>
</dbReference>
<evidence type="ECO:0000256" key="8">
    <source>
        <dbReference type="ARBA" id="ARBA00023170"/>
    </source>
</evidence>
<keyword evidence="7 10" id="KW-0472">Membrane</keyword>
<dbReference type="Gene3D" id="2.40.170.20">
    <property type="entry name" value="TonB-dependent receptor, beta-barrel domain"/>
    <property type="match status" value="1"/>
</dbReference>
<keyword evidence="2 10" id="KW-0813">Transport</keyword>
<evidence type="ECO:0000256" key="3">
    <source>
        <dbReference type="ARBA" id="ARBA00022452"/>
    </source>
</evidence>
<dbReference type="PROSITE" id="PS01156">
    <property type="entry name" value="TONB_DEPENDENT_REC_2"/>
    <property type="match status" value="1"/>
</dbReference>
<evidence type="ECO:0000256" key="2">
    <source>
        <dbReference type="ARBA" id="ARBA00022448"/>
    </source>
</evidence>
<reference evidence="14 15" key="1">
    <citation type="submission" date="2020-07" db="EMBL/GenBank/DDBJ databases">
        <title>Description of Kordia aestuariivivens sp. nov., isolated from a tidal flat.</title>
        <authorList>
            <person name="Park S."/>
            <person name="Yoon J.-H."/>
        </authorList>
    </citation>
    <scope>NUCLEOTIDE SEQUENCE [LARGE SCALE GENOMIC DNA]</scope>
    <source>
        <strain evidence="14 15">YSTF-M3</strain>
    </source>
</reference>
<keyword evidence="5" id="KW-0732">Signal</keyword>
<dbReference type="InterPro" id="IPR000531">
    <property type="entry name" value="Beta-barrel_TonB"/>
</dbReference>
<dbReference type="SUPFAM" id="SSF56935">
    <property type="entry name" value="Porins"/>
    <property type="match status" value="1"/>
</dbReference>
<evidence type="ECO:0000256" key="6">
    <source>
        <dbReference type="ARBA" id="ARBA00023077"/>
    </source>
</evidence>
<feature type="domain" description="TonB-dependent receptor-like beta-barrel" evidence="12">
    <location>
        <begin position="358"/>
        <end position="779"/>
    </location>
</feature>
<evidence type="ECO:0000256" key="1">
    <source>
        <dbReference type="ARBA" id="ARBA00004571"/>
    </source>
</evidence>
<dbReference type="PANTHER" id="PTHR30069">
    <property type="entry name" value="TONB-DEPENDENT OUTER MEMBRANE RECEPTOR"/>
    <property type="match status" value="1"/>
</dbReference>
<evidence type="ECO:0000256" key="9">
    <source>
        <dbReference type="ARBA" id="ARBA00023237"/>
    </source>
</evidence>
<gene>
    <name evidence="14" type="ORF">H2O64_10965</name>
</gene>
<dbReference type="PANTHER" id="PTHR30069:SF29">
    <property type="entry name" value="HEMOGLOBIN AND HEMOGLOBIN-HAPTOGLOBIN-BINDING PROTEIN 1-RELATED"/>
    <property type="match status" value="1"/>
</dbReference>
<dbReference type="InterPro" id="IPR012910">
    <property type="entry name" value="Plug_dom"/>
</dbReference>
<dbReference type="RefSeq" id="WP_187562250.1">
    <property type="nucleotide sequence ID" value="NZ_JACGWS010000006.1"/>
</dbReference>
<comment type="subcellular location">
    <subcellularLocation>
        <location evidence="1 10">Cell outer membrane</location>
        <topology evidence="1 10">Multi-pass membrane protein</topology>
    </subcellularLocation>
</comment>
<keyword evidence="8 14" id="KW-0675">Receptor</keyword>
<dbReference type="PROSITE" id="PS52016">
    <property type="entry name" value="TONB_DEPENDENT_REC_3"/>
    <property type="match status" value="1"/>
</dbReference>